<dbReference type="Proteomes" id="UP000807342">
    <property type="component" value="Unassembled WGS sequence"/>
</dbReference>
<evidence type="ECO:0008006" key="3">
    <source>
        <dbReference type="Google" id="ProtNLM"/>
    </source>
</evidence>
<gene>
    <name evidence="1" type="ORF">P691DRAFT_32469</name>
</gene>
<organism evidence="1 2">
    <name type="scientific">Macrolepiota fuliginosa MF-IS2</name>
    <dbReference type="NCBI Taxonomy" id="1400762"/>
    <lineage>
        <taxon>Eukaryota</taxon>
        <taxon>Fungi</taxon>
        <taxon>Dikarya</taxon>
        <taxon>Basidiomycota</taxon>
        <taxon>Agaricomycotina</taxon>
        <taxon>Agaricomycetes</taxon>
        <taxon>Agaricomycetidae</taxon>
        <taxon>Agaricales</taxon>
        <taxon>Agaricineae</taxon>
        <taxon>Agaricaceae</taxon>
        <taxon>Macrolepiota</taxon>
    </lineage>
</organism>
<evidence type="ECO:0000313" key="2">
    <source>
        <dbReference type="Proteomes" id="UP000807342"/>
    </source>
</evidence>
<dbReference type="EMBL" id="MU151154">
    <property type="protein sequence ID" value="KAF9448667.1"/>
    <property type="molecule type" value="Genomic_DNA"/>
</dbReference>
<dbReference type="Gene3D" id="3.80.10.10">
    <property type="entry name" value="Ribonuclease Inhibitor"/>
    <property type="match status" value="1"/>
</dbReference>
<proteinExistence type="predicted"/>
<comment type="caution">
    <text evidence="1">The sequence shown here is derived from an EMBL/GenBank/DDBJ whole genome shotgun (WGS) entry which is preliminary data.</text>
</comment>
<protein>
    <recommendedName>
        <fullName evidence="3">F-box domain-containing protein</fullName>
    </recommendedName>
</protein>
<dbReference type="OrthoDB" id="3354475at2759"/>
<sequence>MHHCLSIPEIFQLISEQVHWCWDGDSGPHPLVSLACTCRAWSEIALDELWCTIDTFTPLVKCMPRDLWRLEDRLVVLNRSLLTSDMEIFRKYASRVKAMDHLEYHSDMHTLTHVSIYQALFLAYDGCLLPNLEELSWRVLSSELFPYLRLFLSPQLKRLNLAIDMRFYDQLSLLNTLSIASPHISDLTIGYSNRYHPDSLVSGQRLPGVVPGWNNLSRLHLTDITLDGLLSIAKAPYIRELELDCMRSLWVPSSQQADNQRQLFAALHALERPFPSLEYLTLETDSLPATDVTKLLGIFRDIRLSRLSLTLDFIDDTASMIGDLFQIVRLRCNTHTLRAFAFYHPYLSLHFAAIAPLLSFSALEEVRISLCEATSISEEEATQIASSWADIRTLSIGCYTPEPSSPSNTTLLALIPLAKGCSKLESLELTIHVSHTVARRILQENPEKTRGVRNTSLKCLAVQESAVSHSAFVALFLSNIFPNLRAIVYVDGDSADQWREISQVLLPMLRCAKEGERERLGIGIGECPRQNWDWVNQAGIV</sequence>
<name>A0A9P5XC60_9AGAR</name>
<keyword evidence="2" id="KW-1185">Reference proteome</keyword>
<accession>A0A9P5XC60</accession>
<evidence type="ECO:0000313" key="1">
    <source>
        <dbReference type="EMBL" id="KAF9448667.1"/>
    </source>
</evidence>
<dbReference type="InterPro" id="IPR032675">
    <property type="entry name" value="LRR_dom_sf"/>
</dbReference>
<dbReference type="AlphaFoldDB" id="A0A9P5XC60"/>
<reference evidence="1" key="1">
    <citation type="submission" date="2020-11" db="EMBL/GenBank/DDBJ databases">
        <authorList>
            <consortium name="DOE Joint Genome Institute"/>
            <person name="Ahrendt S."/>
            <person name="Riley R."/>
            <person name="Andreopoulos W."/>
            <person name="Labutti K."/>
            <person name="Pangilinan J."/>
            <person name="Ruiz-Duenas F.J."/>
            <person name="Barrasa J.M."/>
            <person name="Sanchez-Garcia M."/>
            <person name="Camarero S."/>
            <person name="Miyauchi S."/>
            <person name="Serrano A."/>
            <person name="Linde D."/>
            <person name="Babiker R."/>
            <person name="Drula E."/>
            <person name="Ayuso-Fernandez I."/>
            <person name="Pacheco R."/>
            <person name="Padilla G."/>
            <person name="Ferreira P."/>
            <person name="Barriuso J."/>
            <person name="Kellner H."/>
            <person name="Castanera R."/>
            <person name="Alfaro M."/>
            <person name="Ramirez L."/>
            <person name="Pisabarro A.G."/>
            <person name="Kuo A."/>
            <person name="Tritt A."/>
            <person name="Lipzen A."/>
            <person name="He G."/>
            <person name="Yan M."/>
            <person name="Ng V."/>
            <person name="Cullen D."/>
            <person name="Martin F."/>
            <person name="Rosso M.-N."/>
            <person name="Henrissat B."/>
            <person name="Hibbett D."/>
            <person name="Martinez A.T."/>
            <person name="Grigoriev I.V."/>
        </authorList>
    </citation>
    <scope>NUCLEOTIDE SEQUENCE</scope>
    <source>
        <strain evidence="1">MF-IS2</strain>
    </source>
</reference>